<evidence type="ECO:0000256" key="8">
    <source>
        <dbReference type="SAM" id="MobiDB-lite"/>
    </source>
</evidence>
<keyword evidence="6" id="KW-0521">NADP</keyword>
<evidence type="ECO:0000256" key="5">
    <source>
        <dbReference type="ARBA" id="ARBA00022840"/>
    </source>
</evidence>
<keyword evidence="7" id="KW-0520">NAD</keyword>
<dbReference type="InterPro" id="IPR002504">
    <property type="entry name" value="NADK"/>
</dbReference>
<dbReference type="Gene3D" id="2.60.200.30">
    <property type="entry name" value="Probable inorganic polyphosphate/atp-NAD kinase, domain 2"/>
    <property type="match status" value="1"/>
</dbReference>
<gene>
    <name evidence="9" type="ORF">OEA41_009464</name>
</gene>
<dbReference type="EMBL" id="JASNWA010000009">
    <property type="protein sequence ID" value="KAK3170079.1"/>
    <property type="molecule type" value="Genomic_DNA"/>
</dbReference>
<evidence type="ECO:0000256" key="7">
    <source>
        <dbReference type="ARBA" id="ARBA00023027"/>
    </source>
</evidence>
<evidence type="ECO:0000256" key="4">
    <source>
        <dbReference type="ARBA" id="ARBA00022777"/>
    </source>
</evidence>
<accession>A0AAE0DHS8</accession>
<dbReference type="InterPro" id="IPR017438">
    <property type="entry name" value="ATP-NAD_kinase_N"/>
</dbReference>
<reference evidence="9" key="1">
    <citation type="submission" date="2022-11" db="EMBL/GenBank/DDBJ databases">
        <title>Chromosomal genome sequence assembly and mating type (MAT) locus characterization of the leprose asexual lichenized fungus Lepraria neglecta (Nyl.) Erichsen.</title>
        <authorList>
            <person name="Allen J.L."/>
            <person name="Pfeffer B."/>
        </authorList>
    </citation>
    <scope>NUCLEOTIDE SEQUENCE</scope>
    <source>
        <strain evidence="9">Allen 5258</strain>
    </source>
</reference>
<dbReference type="FunFam" id="3.40.50.10330:FF:000033">
    <property type="entry name" value="NADH kinase, variant 3"/>
    <property type="match status" value="1"/>
</dbReference>
<comment type="similarity">
    <text evidence="1">Belongs to the NAD kinase family.</text>
</comment>
<keyword evidence="10" id="KW-1185">Reference proteome</keyword>
<keyword evidence="4" id="KW-0418">Kinase</keyword>
<evidence type="ECO:0000256" key="6">
    <source>
        <dbReference type="ARBA" id="ARBA00022857"/>
    </source>
</evidence>
<dbReference type="InterPro" id="IPR016064">
    <property type="entry name" value="NAD/diacylglycerol_kinase_sf"/>
</dbReference>
<sequence length="455" mass="49300">MKVPRRKVYSLICQRHFSSTPRWRQIRALSELPDRIYPSYQETKGNDLLSLQWPSPPRNILLVKKENTPQTTEAVIEFAKHIHSTYPSISFILEPSAASDLHASLPFSVYSAPSPTPTTSSPKSNPTSTLLPNKVDLTTTFGGDGTILRASSLFATSPSVPPILSFSMGTLGFLNEWKFPEHKRAFRELYMSGAPSSRHSIMSTQDVKAENLPVPPVSQNARQIITNNGGWPELGASLGPTRTARVLLRNRLRVAITNQKGDLITPPHLHALNEIILHRGASPHLTHLTISISGRILTEAVADGLIISTPTGSTAYSLSAGGSIVHPLVKGIVITPICARSLSFRPLVLPNEASVDVRVSGDRGGVGVDVSIDGVGRQGIGVGMGVRVWGEIVGRAVDIQRREGREIVEEDRRDWVGGVPCVMRGQGREGASGDEGWVGGLNGLLKFNYPFGEES</sequence>
<evidence type="ECO:0008006" key="11">
    <source>
        <dbReference type="Google" id="ProtNLM"/>
    </source>
</evidence>
<dbReference type="GO" id="GO:0019674">
    <property type="term" value="P:NAD+ metabolic process"/>
    <property type="evidence" value="ECO:0007669"/>
    <property type="project" value="InterPro"/>
</dbReference>
<dbReference type="SUPFAM" id="SSF111331">
    <property type="entry name" value="NAD kinase/diacylglycerol kinase-like"/>
    <property type="match status" value="1"/>
</dbReference>
<organism evidence="9 10">
    <name type="scientific">Lepraria neglecta</name>
    <dbReference type="NCBI Taxonomy" id="209136"/>
    <lineage>
        <taxon>Eukaryota</taxon>
        <taxon>Fungi</taxon>
        <taxon>Dikarya</taxon>
        <taxon>Ascomycota</taxon>
        <taxon>Pezizomycotina</taxon>
        <taxon>Lecanoromycetes</taxon>
        <taxon>OSLEUM clade</taxon>
        <taxon>Lecanoromycetidae</taxon>
        <taxon>Lecanorales</taxon>
        <taxon>Lecanorineae</taxon>
        <taxon>Stereocaulaceae</taxon>
        <taxon>Lepraria</taxon>
    </lineage>
</organism>
<dbReference type="Gene3D" id="3.40.50.10330">
    <property type="entry name" value="Probable inorganic polyphosphate/atp-NAD kinase, domain 1"/>
    <property type="match status" value="1"/>
</dbReference>
<feature type="compositionally biased region" description="Low complexity" evidence="8">
    <location>
        <begin position="117"/>
        <end position="129"/>
    </location>
</feature>
<evidence type="ECO:0000313" key="9">
    <source>
        <dbReference type="EMBL" id="KAK3170079.1"/>
    </source>
</evidence>
<evidence type="ECO:0000313" key="10">
    <source>
        <dbReference type="Proteomes" id="UP001276659"/>
    </source>
</evidence>
<keyword evidence="2" id="KW-0808">Transferase</keyword>
<dbReference type="AlphaFoldDB" id="A0AAE0DHS8"/>
<comment type="caution">
    <text evidence="9">The sequence shown here is derived from an EMBL/GenBank/DDBJ whole genome shotgun (WGS) entry which is preliminary data.</text>
</comment>
<dbReference type="Proteomes" id="UP001276659">
    <property type="component" value="Unassembled WGS sequence"/>
</dbReference>
<dbReference type="Pfam" id="PF20143">
    <property type="entry name" value="NAD_kinase_C"/>
    <property type="match status" value="1"/>
</dbReference>
<dbReference type="PANTHER" id="PTHR20275:SF26">
    <property type="entry name" value="NADH KINASE POS5, MITOCHONDRIAL"/>
    <property type="match status" value="1"/>
</dbReference>
<dbReference type="GO" id="GO:0005524">
    <property type="term" value="F:ATP binding"/>
    <property type="evidence" value="ECO:0007669"/>
    <property type="project" value="UniProtKB-KW"/>
</dbReference>
<evidence type="ECO:0000256" key="2">
    <source>
        <dbReference type="ARBA" id="ARBA00022679"/>
    </source>
</evidence>
<keyword evidence="3" id="KW-0547">Nucleotide-binding</keyword>
<dbReference type="InterPro" id="IPR017437">
    <property type="entry name" value="ATP-NAD_kinase_PpnK-typ_C"/>
</dbReference>
<name>A0AAE0DHS8_9LECA</name>
<evidence type="ECO:0000256" key="1">
    <source>
        <dbReference type="ARBA" id="ARBA00010995"/>
    </source>
</evidence>
<dbReference type="FunFam" id="2.60.200.30:FF:000009">
    <property type="entry name" value="Poly(P)/ATP NAD kinase"/>
    <property type="match status" value="1"/>
</dbReference>
<feature type="region of interest" description="Disordered" evidence="8">
    <location>
        <begin position="112"/>
        <end position="132"/>
    </location>
</feature>
<evidence type="ECO:0000256" key="3">
    <source>
        <dbReference type="ARBA" id="ARBA00022741"/>
    </source>
</evidence>
<dbReference type="PANTHER" id="PTHR20275">
    <property type="entry name" value="NAD KINASE"/>
    <property type="match status" value="1"/>
</dbReference>
<dbReference type="Pfam" id="PF01513">
    <property type="entry name" value="NAD_kinase"/>
    <property type="match status" value="1"/>
</dbReference>
<keyword evidence="5" id="KW-0067">ATP-binding</keyword>
<proteinExistence type="inferred from homology"/>
<dbReference type="HAMAP" id="MF_00361">
    <property type="entry name" value="NAD_kinase"/>
    <property type="match status" value="1"/>
</dbReference>
<dbReference type="GO" id="GO:0003951">
    <property type="term" value="F:NAD+ kinase activity"/>
    <property type="evidence" value="ECO:0007669"/>
    <property type="project" value="InterPro"/>
</dbReference>
<protein>
    <recommendedName>
        <fullName evidence="11">ATP-NAD kinase</fullName>
    </recommendedName>
</protein>
<dbReference type="GO" id="GO:0006741">
    <property type="term" value="P:NADP+ biosynthetic process"/>
    <property type="evidence" value="ECO:0007669"/>
    <property type="project" value="InterPro"/>
</dbReference>